<dbReference type="EMBL" id="MU276557">
    <property type="protein sequence ID" value="KAI0038232.1"/>
    <property type="molecule type" value="Genomic_DNA"/>
</dbReference>
<reference evidence="1" key="1">
    <citation type="submission" date="2021-02" db="EMBL/GenBank/DDBJ databases">
        <authorList>
            <consortium name="DOE Joint Genome Institute"/>
            <person name="Ahrendt S."/>
            <person name="Looney B.P."/>
            <person name="Miyauchi S."/>
            <person name="Morin E."/>
            <person name="Drula E."/>
            <person name="Courty P.E."/>
            <person name="Chicoki N."/>
            <person name="Fauchery L."/>
            <person name="Kohler A."/>
            <person name="Kuo A."/>
            <person name="Labutti K."/>
            <person name="Pangilinan J."/>
            <person name="Lipzen A."/>
            <person name="Riley R."/>
            <person name="Andreopoulos W."/>
            <person name="He G."/>
            <person name="Johnson J."/>
            <person name="Barry K.W."/>
            <person name="Grigoriev I.V."/>
            <person name="Nagy L."/>
            <person name="Hibbett D."/>
            <person name="Henrissat B."/>
            <person name="Matheny P.B."/>
            <person name="Labbe J."/>
            <person name="Martin F."/>
        </authorList>
    </citation>
    <scope>NUCLEOTIDE SEQUENCE</scope>
    <source>
        <strain evidence="1">FP105234-sp</strain>
    </source>
</reference>
<reference evidence="1" key="2">
    <citation type="journal article" date="2022" name="New Phytol.">
        <title>Evolutionary transition to the ectomycorrhizal habit in the genomes of a hyperdiverse lineage of mushroom-forming fungi.</title>
        <authorList>
            <person name="Looney B."/>
            <person name="Miyauchi S."/>
            <person name="Morin E."/>
            <person name="Drula E."/>
            <person name="Courty P.E."/>
            <person name="Kohler A."/>
            <person name="Kuo A."/>
            <person name="LaButti K."/>
            <person name="Pangilinan J."/>
            <person name="Lipzen A."/>
            <person name="Riley R."/>
            <person name="Andreopoulos W."/>
            <person name="He G."/>
            <person name="Johnson J."/>
            <person name="Nolan M."/>
            <person name="Tritt A."/>
            <person name="Barry K.W."/>
            <person name="Grigoriev I.V."/>
            <person name="Nagy L.G."/>
            <person name="Hibbett D."/>
            <person name="Henrissat B."/>
            <person name="Matheny P.B."/>
            <person name="Labbe J."/>
            <person name="Martin F.M."/>
        </authorList>
    </citation>
    <scope>NUCLEOTIDE SEQUENCE</scope>
    <source>
        <strain evidence="1">FP105234-sp</strain>
    </source>
</reference>
<dbReference type="Proteomes" id="UP000814033">
    <property type="component" value="Unassembled WGS sequence"/>
</dbReference>
<comment type="caution">
    <text evidence="1">The sequence shown here is derived from an EMBL/GenBank/DDBJ whole genome shotgun (WGS) entry which is preliminary data.</text>
</comment>
<name>A0ACB8R2Y9_9AGAM</name>
<protein>
    <submittedName>
        <fullName evidence="1">Uncharacterized protein</fullName>
    </submittedName>
</protein>
<evidence type="ECO:0000313" key="2">
    <source>
        <dbReference type="Proteomes" id="UP000814033"/>
    </source>
</evidence>
<keyword evidence="2" id="KW-1185">Reference proteome</keyword>
<evidence type="ECO:0000313" key="1">
    <source>
        <dbReference type="EMBL" id="KAI0038232.1"/>
    </source>
</evidence>
<accession>A0ACB8R2Y9</accession>
<gene>
    <name evidence="1" type="ORF">FA95DRAFT_1613548</name>
</gene>
<organism evidence="1 2">
    <name type="scientific">Auriscalpium vulgare</name>
    <dbReference type="NCBI Taxonomy" id="40419"/>
    <lineage>
        <taxon>Eukaryota</taxon>
        <taxon>Fungi</taxon>
        <taxon>Dikarya</taxon>
        <taxon>Basidiomycota</taxon>
        <taxon>Agaricomycotina</taxon>
        <taxon>Agaricomycetes</taxon>
        <taxon>Russulales</taxon>
        <taxon>Auriscalpiaceae</taxon>
        <taxon>Auriscalpium</taxon>
    </lineage>
</organism>
<sequence>MSRPNSHAGSRASALSSSSVPGSLAYSHFNARLKAKLDGDKRLSADLRHPGAAKAIVDALAEPHAGDDGFDSPQLELTGILGSYLLQEDCVDQGASQFRYALSPERTQIVAFLLGAYERAVQGMLALEDDVPAVTWRIDPGASILSALHGAADFRLLAVAFSAFQMRMREANSIIAQRYELHQGGSYGTPARLRRVHPRRHPSPANLPAADPSPVREASRLTLAGDNPPAEERPEAQQAADTPAPQRYLPQTHQSHLAPSLRGSLSSTSLPVSTLSWSRSAQDARTPAQILCVEQQSVTPAPPLTASRGALVSSLGGTPSHLPVANHEEPMPVPRTGVGSSLDHPAHPKRMQQRRCPVPTAFSVARSPQREEGGRPASSSPAVKSPVVQRAEVVPAPQTRPYRPVTSLYNSPPLSSSPASVIPRTRIAPHARAPDQPLYMEQDGATPAPLFKAGRGALAFRSSRDTPPHHVPVPPTWARHAREPTAPQGSAGDGAWDPGGDAGSTDGGIAGQPPRPPTGRHPPRWPAGTENRSSVSSPSTLPPHVPLPPNESMHSLREPLRAERAKPATSVNTTELTPISGPFSYCPQSPQPDSRHARTDADGPSSPQQEYGVIHRSSFHQEDCVDRGAPPYRYAGAAMPQPVALPGAYVQTIRGMPMPDGKLPAAPWQIKPSTSIAPARRNVDGFRAIAAAVSEPRICSREATRTVSHRYELHSRPYIASACPEHAHQHRWRSPNGLPAVNPSQSNGTLRLPLAGDEPPTEGQPAVQPTAVVTITQRRQSHAPGLTESRSAPETPTLTQLRPAAHESATPAPLLVASRSQPACPMCRDAPPRLHAVPRGDVTTSRPHPAQSPGLSVGQSHRTSNFARAAVPCIKAVHSPQEELRVACTELMVFVRMDLTHSAVPCFFGLRLLRTDVRHAHAGDALLADRGEDDQVSPTLAHTPQLDSHPATRMVHARHSAQSQLTTESAWHPPPGGHQFPNADCEGGAEIPPFPSPTCSRFICWDSVCRHGGACIPRHNMNAITAERHANPRRLDIERNNSEAFAAYLMLIPVINNTLPSALWCDTLAAPTTAPRIAVAAHSVRPSQTRPWVPDSDEVPSSAVSHASPTYSGALGNHVRAHAHAHAHAHTNSTPTPRPRAAPAVVTTQALRRPALGHPAVSVAALLPPCHKDNMDGLGVSIPASHRRRMRQGLKRELYQHTAGADPAGCVLLPVQLQSHEGLLLRFKAIAPSFEESGPQVRLVESDSEQVHFVKRRTHKHNEARRQGDQRTAADPITQATADVHVTPISNRQVPVHLLAATSAERYLEKTVLGQPDGSFLAATPTILGVDHPLVEPVFDRSARPRISHACKFVGRPSPASQYDAALPTAEHTCTIAFFAQVQTTAEAATRVSPVVPPSTPPSSEQPADMWGPKTAEVCNLMRCPPVDMDVAWQRARNEPAVARVRYAPTYSKAHHAEGPDPSGNILQYIYSTLSAGVAGAERKLMAKYIAPSVFQEHVRLVAYQPLLPDSYAILPTVNLQPLVKHRDAPSLAKSARPTFLVPRQPATLATRDHRTERLAHGPGLGLEDGKRQLAADRTQLPVREPGNLAFTVTVSDTSPFFFAQDRFANLHALTAAWHEFSAAHPTRTMSYDRDGDDSLSSGDTDRIRLHQSSVSPFILEGSDGLHKRHEHSHVPQHSSKACPWPVYIRSLDAGDSARISRTRNEQFRPKCGTSAPRHVAVCLEVVQSVVDKRKVASAVTEGVDIRLLDDQQCIPANPRQSDNVFTALRSGRTKPHSALTTFAIAQRAITKWRFALWANSTMAFRASCSTRHDDPLPIVGRRAHTQNILIGEALTDGGVPFQRWNPLAPRDPAAYLVPLSQPPPALAQRERDQVAHHPRPEHTHGRTRNEQTVHAEISDLEAKYRHWDAMGVQRGMRIVGDSPSLERRPPSSRCGRAPRGFSGCPSRSLSPGCQDSTYRSNGLICDPHGMRANRFAHSRMPPTVACHGYDRFQLLWCLHCTCESDANSCSRSSSLLPLARRMALRLRPPPSSRPRQAITTVAHSVLRSIRNATVSQPSSALTMHAPVHRRLVTLPVVRIDGAAVFNSSMALCSYHAAEFGDRIAANPRRANGAGANWCRRSTWAAAWPATQDYARLDVWKGDTIAPPLTQWEWRSRVPPCMDQYRYPVPPLRCLPTDRGAPHMWYSVNPACLDTRVVEAPEHGASDHIKGQQSRLRPKASSIAHCAASQPSLRWLRTSGTRRLGKKALHWAG</sequence>
<proteinExistence type="predicted"/>